<dbReference type="InterPro" id="IPR038740">
    <property type="entry name" value="BioF2-like_GNAT_dom"/>
</dbReference>
<protein>
    <recommendedName>
        <fullName evidence="1">BioF2-like acetyltransferase domain-containing protein</fullName>
    </recommendedName>
</protein>
<dbReference type="AlphaFoldDB" id="A0A917FKB2"/>
<comment type="caution">
    <text evidence="2">The sequence shown here is derived from an EMBL/GenBank/DDBJ whole genome shotgun (WGS) entry which is preliminary data.</text>
</comment>
<evidence type="ECO:0000259" key="1">
    <source>
        <dbReference type="Pfam" id="PF13480"/>
    </source>
</evidence>
<dbReference type="Proteomes" id="UP000632858">
    <property type="component" value="Unassembled WGS sequence"/>
</dbReference>
<gene>
    <name evidence="2" type="ORF">GCM10010960_05260</name>
</gene>
<dbReference type="InterPro" id="IPR016181">
    <property type="entry name" value="Acyl_CoA_acyltransferase"/>
</dbReference>
<evidence type="ECO:0000313" key="2">
    <source>
        <dbReference type="EMBL" id="GGF86189.1"/>
    </source>
</evidence>
<reference evidence="2" key="1">
    <citation type="journal article" date="2014" name="Int. J. Syst. Evol. Microbiol.">
        <title>Complete genome sequence of Corynebacterium casei LMG S-19264T (=DSM 44701T), isolated from a smear-ripened cheese.</title>
        <authorList>
            <consortium name="US DOE Joint Genome Institute (JGI-PGF)"/>
            <person name="Walter F."/>
            <person name="Albersmeier A."/>
            <person name="Kalinowski J."/>
            <person name="Ruckert C."/>
        </authorList>
    </citation>
    <scope>NUCLEOTIDE SEQUENCE</scope>
    <source>
        <strain evidence="2">CGMCC 1.12726</strain>
    </source>
</reference>
<sequence length="216" mass="25680">MDINTGTYDGYLQSLSKNRRGYIRKKQRALESEFKIESVFSKSEDVYLSVFDETFEIQKLRWGTTRPRRSHEYMQAVRDSNSELFRDSLMAFLGIRANGRLISYRLGFIHENCFYDWNTSYDPGFEKFSPGALSIAYLVEKLIDEGVHKIDFMAGYYDYKLSYSPDPRIYENKLYVLCGSSLKARFVAWYFLYGRDKAKQVYSRIRDYRLVKWIRS</sequence>
<organism evidence="2 3">
    <name type="scientific">Arenimonas maotaiensis</name>
    <dbReference type="NCBI Taxonomy" id="1446479"/>
    <lineage>
        <taxon>Bacteria</taxon>
        <taxon>Pseudomonadati</taxon>
        <taxon>Pseudomonadota</taxon>
        <taxon>Gammaproteobacteria</taxon>
        <taxon>Lysobacterales</taxon>
        <taxon>Lysobacteraceae</taxon>
        <taxon>Arenimonas</taxon>
    </lineage>
</organism>
<dbReference type="Pfam" id="PF13480">
    <property type="entry name" value="Acetyltransf_6"/>
    <property type="match status" value="1"/>
</dbReference>
<evidence type="ECO:0000313" key="3">
    <source>
        <dbReference type="Proteomes" id="UP000632858"/>
    </source>
</evidence>
<reference evidence="2" key="2">
    <citation type="submission" date="2020-09" db="EMBL/GenBank/DDBJ databases">
        <authorList>
            <person name="Sun Q."/>
            <person name="Zhou Y."/>
        </authorList>
    </citation>
    <scope>NUCLEOTIDE SEQUENCE</scope>
    <source>
        <strain evidence="2">CGMCC 1.12726</strain>
    </source>
</reference>
<dbReference type="EMBL" id="BMFO01000001">
    <property type="protein sequence ID" value="GGF86189.1"/>
    <property type="molecule type" value="Genomic_DNA"/>
</dbReference>
<name>A0A917FKB2_9GAMM</name>
<dbReference type="SUPFAM" id="SSF55729">
    <property type="entry name" value="Acyl-CoA N-acyltransferases (Nat)"/>
    <property type="match status" value="1"/>
</dbReference>
<accession>A0A917FKB2</accession>
<keyword evidence="3" id="KW-1185">Reference proteome</keyword>
<dbReference type="Gene3D" id="3.40.630.30">
    <property type="match status" value="1"/>
</dbReference>
<proteinExistence type="predicted"/>
<feature type="domain" description="BioF2-like acetyltransferase" evidence="1">
    <location>
        <begin position="17"/>
        <end position="160"/>
    </location>
</feature>